<protein>
    <submittedName>
        <fullName evidence="1">DNA polymerase III subunit chi</fullName>
    </submittedName>
</protein>
<reference evidence="2" key="1">
    <citation type="journal article" date="2019" name="Int. J. Syst. Evol. Microbiol.">
        <title>The Global Catalogue of Microorganisms (GCM) 10K type strain sequencing project: providing services to taxonomists for standard genome sequencing and annotation.</title>
        <authorList>
            <consortium name="The Broad Institute Genomics Platform"/>
            <consortium name="The Broad Institute Genome Sequencing Center for Infectious Disease"/>
            <person name="Wu L."/>
            <person name="Ma J."/>
        </authorList>
    </citation>
    <scope>NUCLEOTIDE SEQUENCE [LARGE SCALE GENOMIC DNA]</scope>
    <source>
        <strain evidence="2">CECT 8531</strain>
    </source>
</reference>
<accession>A0ABV8RH18</accession>
<evidence type="ECO:0000313" key="1">
    <source>
        <dbReference type="EMBL" id="MFC4292538.1"/>
    </source>
</evidence>
<name>A0ABV8RH18_9SPHN</name>
<evidence type="ECO:0000313" key="2">
    <source>
        <dbReference type="Proteomes" id="UP001595887"/>
    </source>
</evidence>
<dbReference type="Gene3D" id="3.40.50.10110">
    <property type="entry name" value="DNA polymerase III subunit chi"/>
    <property type="match status" value="1"/>
</dbReference>
<dbReference type="Proteomes" id="UP001595887">
    <property type="component" value="Unassembled WGS sequence"/>
</dbReference>
<sequence>MQVDFYQLTRDPAEKILTALAQKTLSDKARLLVVSGTAAQLEAISKALWSVPGAAFLAHAISDGGAADALQPILLSDQVKAPNDAKFIAIADGIWREEALTFDRVFYLFPPERTDNARAAWRALGEAENVTRNYWRQDGGKWIKGP</sequence>
<comment type="caution">
    <text evidence="1">The sequence shown here is derived from an EMBL/GenBank/DDBJ whole genome shotgun (WGS) entry which is preliminary data.</text>
</comment>
<gene>
    <name evidence="1" type="ORF">ACFOWX_08945</name>
</gene>
<dbReference type="Pfam" id="PF04364">
    <property type="entry name" value="DNA_pol3_chi"/>
    <property type="match status" value="1"/>
</dbReference>
<dbReference type="InterPro" id="IPR036768">
    <property type="entry name" value="PolIII_chi_sf"/>
</dbReference>
<keyword evidence="2" id="KW-1185">Reference proteome</keyword>
<dbReference type="SUPFAM" id="SSF102400">
    <property type="entry name" value="DNA polymerase III chi subunit"/>
    <property type="match status" value="1"/>
</dbReference>
<dbReference type="RefSeq" id="WP_381423309.1">
    <property type="nucleotide sequence ID" value="NZ_JBHSDH010000013.1"/>
</dbReference>
<dbReference type="PANTHER" id="PTHR38767">
    <property type="entry name" value="DNA POLYMERASE III SUBUNIT CHI"/>
    <property type="match status" value="1"/>
</dbReference>
<organism evidence="1 2">
    <name type="scientific">Sphingorhabdus arenilitoris</name>
    <dbReference type="NCBI Taxonomy" id="1490041"/>
    <lineage>
        <taxon>Bacteria</taxon>
        <taxon>Pseudomonadati</taxon>
        <taxon>Pseudomonadota</taxon>
        <taxon>Alphaproteobacteria</taxon>
        <taxon>Sphingomonadales</taxon>
        <taxon>Sphingomonadaceae</taxon>
        <taxon>Sphingorhabdus</taxon>
    </lineage>
</organism>
<proteinExistence type="predicted"/>
<dbReference type="PANTHER" id="PTHR38767:SF1">
    <property type="entry name" value="DNA POLYMERASE III SUBUNIT CHI"/>
    <property type="match status" value="1"/>
</dbReference>
<dbReference type="EMBL" id="JBHSDH010000013">
    <property type="protein sequence ID" value="MFC4292538.1"/>
    <property type="molecule type" value="Genomic_DNA"/>
</dbReference>
<dbReference type="InterPro" id="IPR007459">
    <property type="entry name" value="DNA_pol3_chi"/>
</dbReference>